<sequence>MATAREQAQAEVYRMQAQVESAKMQVEGARRSSKEDLERGWDKVGPAEAALRNAERALQLAKDQLNRTS</sequence>
<reference evidence="2" key="1">
    <citation type="journal article" date="2019" name="Int. J. Syst. Evol. Microbiol.">
        <title>The Global Catalogue of Microorganisms (GCM) 10K type strain sequencing project: providing services to taxonomists for standard genome sequencing and annotation.</title>
        <authorList>
            <consortium name="The Broad Institute Genomics Platform"/>
            <consortium name="The Broad Institute Genome Sequencing Center for Infectious Disease"/>
            <person name="Wu L."/>
            <person name="Ma J."/>
        </authorList>
    </citation>
    <scope>NUCLEOTIDE SEQUENCE [LARGE SCALE GENOMIC DNA]</scope>
    <source>
        <strain evidence="2">JCM 13584</strain>
    </source>
</reference>
<gene>
    <name evidence="1" type="ORF">GCM10009717_37990</name>
</gene>
<organism evidence="1 2">
    <name type="scientific">Agromyces allii</name>
    <dbReference type="NCBI Taxonomy" id="393607"/>
    <lineage>
        <taxon>Bacteria</taxon>
        <taxon>Bacillati</taxon>
        <taxon>Actinomycetota</taxon>
        <taxon>Actinomycetes</taxon>
        <taxon>Micrococcales</taxon>
        <taxon>Microbacteriaceae</taxon>
        <taxon>Agromyces</taxon>
    </lineage>
</organism>
<dbReference type="EMBL" id="BAAAMK010000011">
    <property type="protein sequence ID" value="GAA1967411.1"/>
    <property type="molecule type" value="Genomic_DNA"/>
</dbReference>
<dbReference type="Proteomes" id="UP001499954">
    <property type="component" value="Unassembled WGS sequence"/>
</dbReference>
<comment type="caution">
    <text evidence="1">The sequence shown here is derived from an EMBL/GenBank/DDBJ whole genome shotgun (WGS) entry which is preliminary data.</text>
</comment>
<protein>
    <submittedName>
        <fullName evidence="1">Uncharacterized protein</fullName>
    </submittedName>
</protein>
<evidence type="ECO:0000313" key="2">
    <source>
        <dbReference type="Proteomes" id="UP001499954"/>
    </source>
</evidence>
<keyword evidence="2" id="KW-1185">Reference proteome</keyword>
<dbReference type="RefSeq" id="WP_157416818.1">
    <property type="nucleotide sequence ID" value="NZ_BAAAMK010000011.1"/>
</dbReference>
<accession>A0ABP5CQN1</accession>
<proteinExistence type="predicted"/>
<evidence type="ECO:0000313" key="1">
    <source>
        <dbReference type="EMBL" id="GAA1967411.1"/>
    </source>
</evidence>
<name>A0ABP5CQN1_9MICO</name>